<gene>
    <name evidence="2" type="ORF">H9758_11440</name>
</gene>
<evidence type="ECO:0000313" key="3">
    <source>
        <dbReference type="Proteomes" id="UP000823890"/>
    </source>
</evidence>
<dbReference type="SUPFAM" id="SSF53448">
    <property type="entry name" value="Nucleotide-diphospho-sugar transferases"/>
    <property type="match status" value="1"/>
</dbReference>
<proteinExistence type="predicted"/>
<dbReference type="Gene3D" id="3.90.550.10">
    <property type="entry name" value="Spore Coat Polysaccharide Biosynthesis Protein SpsA, Chain A"/>
    <property type="match status" value="1"/>
</dbReference>
<reference evidence="2" key="2">
    <citation type="submission" date="2021-04" db="EMBL/GenBank/DDBJ databases">
        <authorList>
            <person name="Gilroy R."/>
        </authorList>
    </citation>
    <scope>NUCLEOTIDE SEQUENCE</scope>
    <source>
        <strain evidence="2">ChiW19-954</strain>
    </source>
</reference>
<dbReference type="GO" id="GO:0016758">
    <property type="term" value="F:hexosyltransferase activity"/>
    <property type="evidence" value="ECO:0007669"/>
    <property type="project" value="UniProtKB-ARBA"/>
</dbReference>
<comment type="caution">
    <text evidence="2">The sequence shown here is derived from an EMBL/GenBank/DDBJ whole genome shotgun (WGS) entry which is preliminary data.</text>
</comment>
<evidence type="ECO:0000259" key="1">
    <source>
        <dbReference type="Pfam" id="PF00535"/>
    </source>
</evidence>
<reference evidence="2" key="1">
    <citation type="journal article" date="2021" name="PeerJ">
        <title>Extensive microbial diversity within the chicken gut microbiome revealed by metagenomics and culture.</title>
        <authorList>
            <person name="Gilroy R."/>
            <person name="Ravi A."/>
            <person name="Getino M."/>
            <person name="Pursley I."/>
            <person name="Horton D.L."/>
            <person name="Alikhan N.F."/>
            <person name="Baker D."/>
            <person name="Gharbi K."/>
            <person name="Hall N."/>
            <person name="Watson M."/>
            <person name="Adriaenssens E.M."/>
            <person name="Foster-Nyarko E."/>
            <person name="Jarju S."/>
            <person name="Secka A."/>
            <person name="Antonio M."/>
            <person name="Oren A."/>
            <person name="Chaudhuri R.R."/>
            <person name="La Ragione R."/>
            <person name="Hildebrand F."/>
            <person name="Pallen M.J."/>
        </authorList>
    </citation>
    <scope>NUCLEOTIDE SEQUENCE</scope>
    <source>
        <strain evidence="2">ChiW19-954</strain>
    </source>
</reference>
<dbReference type="PANTHER" id="PTHR22916:SF3">
    <property type="entry name" value="UDP-GLCNAC:BETAGAL BETA-1,3-N-ACETYLGLUCOSAMINYLTRANSFERASE-LIKE PROTEIN 1"/>
    <property type="match status" value="1"/>
</dbReference>
<dbReference type="AlphaFoldDB" id="A0A9D2NML5"/>
<dbReference type="CDD" id="cd00761">
    <property type="entry name" value="Glyco_tranf_GTA_type"/>
    <property type="match status" value="1"/>
</dbReference>
<dbReference type="PANTHER" id="PTHR22916">
    <property type="entry name" value="GLYCOSYLTRANSFERASE"/>
    <property type="match status" value="1"/>
</dbReference>
<evidence type="ECO:0000313" key="2">
    <source>
        <dbReference type="EMBL" id="HJC35181.1"/>
    </source>
</evidence>
<feature type="domain" description="Glycosyltransferase 2-like" evidence="1">
    <location>
        <begin position="7"/>
        <end position="173"/>
    </location>
</feature>
<dbReference type="EMBL" id="DWWO01000138">
    <property type="protein sequence ID" value="HJC35181.1"/>
    <property type="molecule type" value="Genomic_DNA"/>
</dbReference>
<organism evidence="2 3">
    <name type="scientific">Candidatus Mediterraneibacter faecipullorum</name>
    <dbReference type="NCBI Taxonomy" id="2838670"/>
    <lineage>
        <taxon>Bacteria</taxon>
        <taxon>Bacillati</taxon>
        <taxon>Bacillota</taxon>
        <taxon>Clostridia</taxon>
        <taxon>Lachnospirales</taxon>
        <taxon>Lachnospiraceae</taxon>
        <taxon>Mediterraneibacter</taxon>
    </lineage>
</organism>
<protein>
    <submittedName>
        <fullName evidence="2">Glycosyltransferase</fullName>
    </submittedName>
</protein>
<dbReference type="Pfam" id="PF00535">
    <property type="entry name" value="Glycos_transf_2"/>
    <property type="match status" value="1"/>
</dbReference>
<dbReference type="InterPro" id="IPR001173">
    <property type="entry name" value="Glyco_trans_2-like"/>
</dbReference>
<accession>A0A9D2NML5</accession>
<sequence>MPKELVSAVITTYKRKHNLLLEAINSVKQQTYPTIEIIVIDDNGIGTDYQIRNEKILSEYGVRYYANKINSGAQFSRNQGILHAKGEFIAFLDDDDLWEKHKIEEQMKLFTTDKVGMVFCDGYIFYGNDMKHLKKYQDFPIFNTVITTEMELYRDYIGSTTQALVKKECFAKVGLFDLDMPARQDYEMWIRISTEYEIIGVEKPLFYYRVHDNERITSSIARQFIGMKNILHKYKQYYNKNSAAKAKVIMRLCRFSIEMKKYLQAIGYLFNAFVVNPKCTIQTIKNFQK</sequence>
<name>A0A9D2NML5_9FIRM</name>
<dbReference type="InterPro" id="IPR029044">
    <property type="entry name" value="Nucleotide-diphossugar_trans"/>
</dbReference>
<dbReference type="Proteomes" id="UP000823890">
    <property type="component" value="Unassembled WGS sequence"/>
</dbReference>